<feature type="transmembrane region" description="Helical" evidence="8">
    <location>
        <begin position="102"/>
        <end position="120"/>
    </location>
</feature>
<dbReference type="Gene3D" id="1.10.3470.10">
    <property type="entry name" value="ABC transporter involved in vitamin B12 uptake, BtuC"/>
    <property type="match status" value="1"/>
</dbReference>
<feature type="transmembrane region" description="Helical" evidence="8">
    <location>
        <begin position="311"/>
        <end position="332"/>
    </location>
</feature>
<dbReference type="Pfam" id="PF01032">
    <property type="entry name" value="FecCD"/>
    <property type="match status" value="1"/>
</dbReference>
<comment type="caution">
    <text evidence="9">The sequence shown here is derived from an EMBL/GenBank/DDBJ whole genome shotgun (WGS) entry which is preliminary data.</text>
</comment>
<keyword evidence="3" id="KW-0813">Transport</keyword>
<evidence type="ECO:0000256" key="1">
    <source>
        <dbReference type="ARBA" id="ARBA00004651"/>
    </source>
</evidence>
<keyword evidence="4" id="KW-1003">Cell membrane</keyword>
<reference evidence="9 10" key="1">
    <citation type="submission" date="2024-06" db="EMBL/GenBank/DDBJ databases">
        <title>Genomic Encyclopedia of Type Strains, Phase IV (KMG-IV): sequencing the most valuable type-strain genomes for metagenomic binning, comparative biology and taxonomic classification.</title>
        <authorList>
            <person name="Goeker M."/>
        </authorList>
    </citation>
    <scope>NUCLEOTIDE SEQUENCE [LARGE SCALE GENOMIC DNA]</scope>
    <source>
        <strain evidence="9 10">DSM 28102</strain>
    </source>
</reference>
<keyword evidence="7 8" id="KW-0472">Membrane</keyword>
<dbReference type="PANTHER" id="PTHR30472:SF24">
    <property type="entry name" value="FERRIC ENTEROBACTIN TRANSPORT SYSTEM PERMEASE PROTEIN FEPG"/>
    <property type="match status" value="1"/>
</dbReference>
<accession>A0ABV2IIJ7</accession>
<feature type="transmembrane region" description="Helical" evidence="8">
    <location>
        <begin position="72"/>
        <end position="90"/>
    </location>
</feature>
<evidence type="ECO:0000313" key="10">
    <source>
        <dbReference type="Proteomes" id="UP001549164"/>
    </source>
</evidence>
<evidence type="ECO:0000313" key="9">
    <source>
        <dbReference type="EMBL" id="MET3602062.1"/>
    </source>
</evidence>
<evidence type="ECO:0000256" key="3">
    <source>
        <dbReference type="ARBA" id="ARBA00022448"/>
    </source>
</evidence>
<keyword evidence="6 8" id="KW-1133">Transmembrane helix</keyword>
<organism evidence="9 10">
    <name type="scientific">Martelella mangrovi</name>
    <dbReference type="NCBI Taxonomy" id="1397477"/>
    <lineage>
        <taxon>Bacteria</taxon>
        <taxon>Pseudomonadati</taxon>
        <taxon>Pseudomonadota</taxon>
        <taxon>Alphaproteobacteria</taxon>
        <taxon>Hyphomicrobiales</taxon>
        <taxon>Aurantimonadaceae</taxon>
        <taxon>Martelella</taxon>
    </lineage>
</organism>
<feature type="transmembrane region" description="Helical" evidence="8">
    <location>
        <begin position="245"/>
        <end position="270"/>
    </location>
</feature>
<comment type="subcellular location">
    <subcellularLocation>
        <location evidence="1">Cell membrane</location>
        <topology evidence="1">Multi-pass membrane protein</topology>
    </subcellularLocation>
</comment>
<feature type="transmembrane region" description="Helical" evidence="8">
    <location>
        <begin position="17"/>
        <end position="38"/>
    </location>
</feature>
<feature type="transmembrane region" description="Helical" evidence="8">
    <location>
        <begin position="282"/>
        <end position="299"/>
    </location>
</feature>
<evidence type="ECO:0000256" key="2">
    <source>
        <dbReference type="ARBA" id="ARBA00007935"/>
    </source>
</evidence>
<dbReference type="InterPro" id="IPR000522">
    <property type="entry name" value="ABC_transptr_permease_BtuC"/>
</dbReference>
<feature type="transmembrane region" description="Helical" evidence="8">
    <location>
        <begin position="154"/>
        <end position="176"/>
    </location>
</feature>
<dbReference type="Proteomes" id="UP001549164">
    <property type="component" value="Unassembled WGS sequence"/>
</dbReference>
<dbReference type="SUPFAM" id="SSF81345">
    <property type="entry name" value="ABC transporter involved in vitamin B12 uptake, BtuC"/>
    <property type="match status" value="1"/>
</dbReference>
<sequence length="339" mass="34854">MHVLGTARHNVLVDRRAGAVAIGAALIALLSFLLALVLGDFPITSADLRDVLSGQAEPLIRTVVLEWRLPRALAALVFGAALAVSGAIFQTMTRNPLASPDIMGLANGSYTGMILALLFLGPQWHLLTGGALSGGLLAAAVIYLLALRDGLQGFRFIIIGIGVSAMLASANTWLLLRVDVDVALMATAWGAGTLNGMSSAVLWPTGIVILILMCCVPALSGPLRQLSLGDDAAAASGAHVRRARIAAIAIAVGLVSAVTAVAGPIAFIALSAPQISRRLARTAEVPMVATALVGAVLLLGSDIASQHVISVPIPVGVVTVVLGGMYLVWLLIKEARKVS</sequence>
<feature type="transmembrane region" description="Helical" evidence="8">
    <location>
        <begin position="126"/>
        <end position="147"/>
    </location>
</feature>
<name>A0ABV2IIJ7_9HYPH</name>
<evidence type="ECO:0000256" key="7">
    <source>
        <dbReference type="ARBA" id="ARBA00023136"/>
    </source>
</evidence>
<keyword evidence="5 8" id="KW-0812">Transmembrane</keyword>
<dbReference type="PANTHER" id="PTHR30472">
    <property type="entry name" value="FERRIC ENTEROBACTIN TRANSPORT SYSTEM PERMEASE PROTEIN"/>
    <property type="match status" value="1"/>
</dbReference>
<dbReference type="CDD" id="cd06550">
    <property type="entry name" value="TM_ABC_iron-siderophores_like"/>
    <property type="match status" value="1"/>
</dbReference>
<comment type="similarity">
    <text evidence="2">Belongs to the binding-protein-dependent transport system permease family. FecCD subfamily.</text>
</comment>
<keyword evidence="10" id="KW-1185">Reference proteome</keyword>
<evidence type="ECO:0000256" key="4">
    <source>
        <dbReference type="ARBA" id="ARBA00022475"/>
    </source>
</evidence>
<evidence type="ECO:0000256" key="5">
    <source>
        <dbReference type="ARBA" id="ARBA00022692"/>
    </source>
</evidence>
<gene>
    <name evidence="9" type="ORF">ABID12_004029</name>
</gene>
<dbReference type="EMBL" id="JBEPLY010000020">
    <property type="protein sequence ID" value="MET3602062.1"/>
    <property type="molecule type" value="Genomic_DNA"/>
</dbReference>
<evidence type="ECO:0000256" key="8">
    <source>
        <dbReference type="SAM" id="Phobius"/>
    </source>
</evidence>
<dbReference type="InterPro" id="IPR037294">
    <property type="entry name" value="ABC_BtuC-like"/>
</dbReference>
<protein>
    <submittedName>
        <fullName evidence="9">Iron complex transport system permease protein</fullName>
    </submittedName>
</protein>
<proteinExistence type="inferred from homology"/>
<evidence type="ECO:0000256" key="6">
    <source>
        <dbReference type="ARBA" id="ARBA00022989"/>
    </source>
</evidence>
<feature type="transmembrane region" description="Helical" evidence="8">
    <location>
        <begin position="196"/>
        <end position="219"/>
    </location>
</feature>